<accession>A0ABT6LRH5</accession>
<dbReference type="Pfam" id="PF13808">
    <property type="entry name" value="DDE_Tnp_1_assoc"/>
    <property type="match status" value="1"/>
</dbReference>
<dbReference type="Proteomes" id="UP001160499">
    <property type="component" value="Unassembled WGS sequence"/>
</dbReference>
<protein>
    <recommendedName>
        <fullName evidence="1">H repeat-associated protein N-terminal domain-containing protein</fullName>
    </recommendedName>
</protein>
<dbReference type="EMBL" id="JARXVH010000011">
    <property type="protein sequence ID" value="MDH6218927.1"/>
    <property type="molecule type" value="Genomic_DNA"/>
</dbReference>
<name>A0ABT6LRH5_9ACTN</name>
<gene>
    <name evidence="2" type="ORF">M2283_006261</name>
</gene>
<proteinExistence type="predicted"/>
<evidence type="ECO:0000259" key="1">
    <source>
        <dbReference type="Pfam" id="PF13808"/>
    </source>
</evidence>
<evidence type="ECO:0000313" key="2">
    <source>
        <dbReference type="EMBL" id="MDH6218927.1"/>
    </source>
</evidence>
<sequence length="98" mass="10404">MPHAPCLEGLGEGAAKEQVHCLVAEFESVTDPRGACGVRYQLSSLLALVVCAMTPSGHDLITAAAEWCRRATPEELAALGRPYHLLLGSYRVPAPHPA</sequence>
<evidence type="ECO:0000313" key="3">
    <source>
        <dbReference type="Proteomes" id="UP001160499"/>
    </source>
</evidence>
<comment type="caution">
    <text evidence="2">The sequence shown here is derived from an EMBL/GenBank/DDBJ whole genome shotgun (WGS) entry which is preliminary data.</text>
</comment>
<keyword evidence="3" id="KW-1185">Reference proteome</keyword>
<reference evidence="2 3" key="1">
    <citation type="submission" date="2023-04" db="EMBL/GenBank/DDBJ databases">
        <title>Forest soil microbial communities from Buena Vista Peninsula, Colon Province, Panama.</title>
        <authorList>
            <person name="Bouskill N."/>
        </authorList>
    </citation>
    <scope>NUCLEOTIDE SEQUENCE [LARGE SCALE GENOMIC DNA]</scope>
    <source>
        <strain evidence="2 3">GGS1</strain>
    </source>
</reference>
<feature type="domain" description="H repeat-associated protein N-terminal" evidence="1">
    <location>
        <begin position="25"/>
        <end position="75"/>
    </location>
</feature>
<organism evidence="2 3">
    <name type="scientific">Streptomyces pseudovenezuelae</name>
    <dbReference type="NCBI Taxonomy" id="67350"/>
    <lineage>
        <taxon>Bacteria</taxon>
        <taxon>Bacillati</taxon>
        <taxon>Actinomycetota</taxon>
        <taxon>Actinomycetes</taxon>
        <taxon>Kitasatosporales</taxon>
        <taxon>Streptomycetaceae</taxon>
        <taxon>Streptomyces</taxon>
        <taxon>Streptomyces aurantiacus group</taxon>
    </lineage>
</organism>
<dbReference type="InterPro" id="IPR032806">
    <property type="entry name" value="YbfD_N"/>
</dbReference>